<reference evidence="2 3" key="1">
    <citation type="journal article" date="2020" name="Biotechnol. Biofuels">
        <title>New insights from the biogas microbiome by comprehensive genome-resolved metagenomics of nearly 1600 species originating from multiple anaerobic digesters.</title>
        <authorList>
            <person name="Campanaro S."/>
            <person name="Treu L."/>
            <person name="Rodriguez-R L.M."/>
            <person name="Kovalovszki A."/>
            <person name="Ziels R.M."/>
            <person name="Maus I."/>
            <person name="Zhu X."/>
            <person name="Kougias P.G."/>
            <person name="Basile A."/>
            <person name="Luo G."/>
            <person name="Schluter A."/>
            <person name="Konstantinidis K.T."/>
            <person name="Angelidaki I."/>
        </authorList>
    </citation>
    <scope>NUCLEOTIDE SEQUENCE [LARGE SCALE GENOMIC DNA]</scope>
    <source>
        <strain evidence="2">AS23ysBPME_34</strain>
    </source>
</reference>
<dbReference type="EMBL" id="JAAYSM010000053">
    <property type="protein sequence ID" value="NLJ17562.1"/>
    <property type="molecule type" value="Genomic_DNA"/>
</dbReference>
<sequence>MKTNYLFPNRFKKIGWFLFIPGVILGLLFLIFEPDIKFLNIKVLSIAENAIFGDADFFTITKNNVLDEIASILLIVGAIFIAFSKEKTEDEFIAKIRLESLVWATYINYAILIFTIIFIYDLTFLWVLVFNMFTLLFFFLIRFNWALYKSKNQISNEEK</sequence>
<feature type="transmembrane region" description="Helical" evidence="1">
    <location>
        <begin position="125"/>
        <end position="145"/>
    </location>
</feature>
<keyword evidence="1" id="KW-0812">Transmembrane</keyword>
<dbReference type="RefSeq" id="WP_276646234.1">
    <property type="nucleotide sequence ID" value="NZ_JAAYSM010000053.1"/>
</dbReference>
<comment type="caution">
    <text evidence="2">The sequence shown here is derived from an EMBL/GenBank/DDBJ whole genome shotgun (WGS) entry which is preliminary data.</text>
</comment>
<evidence type="ECO:0000256" key="1">
    <source>
        <dbReference type="SAM" id="Phobius"/>
    </source>
</evidence>
<feature type="transmembrane region" description="Helical" evidence="1">
    <location>
        <begin position="14"/>
        <end position="32"/>
    </location>
</feature>
<feature type="transmembrane region" description="Helical" evidence="1">
    <location>
        <begin position="96"/>
        <end position="119"/>
    </location>
</feature>
<name>A0A7X8GZH0_9LACT</name>
<feature type="transmembrane region" description="Helical" evidence="1">
    <location>
        <begin position="65"/>
        <end position="84"/>
    </location>
</feature>
<keyword evidence="1" id="KW-1133">Transmembrane helix</keyword>
<gene>
    <name evidence="2" type="ORF">GX355_01750</name>
</gene>
<evidence type="ECO:0000313" key="3">
    <source>
        <dbReference type="Proteomes" id="UP000541058"/>
    </source>
</evidence>
<protein>
    <submittedName>
        <fullName evidence="2">Uncharacterized protein</fullName>
    </submittedName>
</protein>
<dbReference type="AlphaFoldDB" id="A0A7X8GZH0"/>
<evidence type="ECO:0000313" key="2">
    <source>
        <dbReference type="EMBL" id="NLJ17562.1"/>
    </source>
</evidence>
<keyword evidence="1" id="KW-0472">Membrane</keyword>
<dbReference type="Proteomes" id="UP000541058">
    <property type="component" value="Unassembled WGS sequence"/>
</dbReference>
<accession>A0A7X8GZH0</accession>
<organism evidence="2 3">
    <name type="scientific">Globicatella sulfidifaciens</name>
    <dbReference type="NCBI Taxonomy" id="136093"/>
    <lineage>
        <taxon>Bacteria</taxon>
        <taxon>Bacillati</taxon>
        <taxon>Bacillota</taxon>
        <taxon>Bacilli</taxon>
        <taxon>Lactobacillales</taxon>
        <taxon>Aerococcaceae</taxon>
        <taxon>Globicatella</taxon>
    </lineage>
</organism>
<proteinExistence type="predicted"/>